<evidence type="ECO:0000256" key="3">
    <source>
        <dbReference type="ARBA" id="ARBA00022448"/>
    </source>
</evidence>
<keyword evidence="5 8" id="KW-0812">Transmembrane</keyword>
<feature type="transmembrane region" description="Helical" evidence="8">
    <location>
        <begin position="6"/>
        <end position="32"/>
    </location>
</feature>
<accession>A0A238U6B9</accession>
<dbReference type="Pfam" id="PF01925">
    <property type="entry name" value="TauE"/>
    <property type="match status" value="1"/>
</dbReference>
<evidence type="ECO:0000313" key="9">
    <source>
        <dbReference type="EMBL" id="SNR14034.1"/>
    </source>
</evidence>
<evidence type="ECO:0000256" key="2">
    <source>
        <dbReference type="ARBA" id="ARBA00009142"/>
    </source>
</evidence>
<feature type="transmembrane region" description="Helical" evidence="8">
    <location>
        <begin position="72"/>
        <end position="90"/>
    </location>
</feature>
<evidence type="ECO:0000256" key="5">
    <source>
        <dbReference type="ARBA" id="ARBA00022692"/>
    </source>
</evidence>
<gene>
    <name evidence="9" type="ORF">TJEJU_0231</name>
</gene>
<protein>
    <recommendedName>
        <fullName evidence="8">Probable membrane transporter protein</fullName>
    </recommendedName>
</protein>
<name>A0A238U6B9_9FLAO</name>
<comment type="similarity">
    <text evidence="2 8">Belongs to the 4-toluene sulfonate uptake permease (TSUP) (TC 2.A.102) family.</text>
</comment>
<dbReference type="Proteomes" id="UP000215214">
    <property type="component" value="Chromosome TJEJU"/>
</dbReference>
<comment type="subcellular location">
    <subcellularLocation>
        <location evidence="1 8">Cell membrane</location>
        <topology evidence="1 8">Multi-pass membrane protein</topology>
    </subcellularLocation>
</comment>
<evidence type="ECO:0000313" key="10">
    <source>
        <dbReference type="Proteomes" id="UP000215214"/>
    </source>
</evidence>
<feature type="transmembrane region" description="Helical" evidence="8">
    <location>
        <begin position="129"/>
        <end position="150"/>
    </location>
</feature>
<keyword evidence="7 8" id="KW-0472">Membrane</keyword>
<dbReference type="PANTHER" id="PTHR30269:SF37">
    <property type="entry name" value="MEMBRANE TRANSPORTER PROTEIN"/>
    <property type="match status" value="1"/>
</dbReference>
<evidence type="ECO:0000256" key="8">
    <source>
        <dbReference type="RuleBase" id="RU363041"/>
    </source>
</evidence>
<dbReference type="InterPro" id="IPR052017">
    <property type="entry name" value="TSUP"/>
</dbReference>
<reference evidence="9 10" key="1">
    <citation type="submission" date="2017-07" db="EMBL/GenBank/DDBJ databases">
        <authorList>
            <person name="Sun Z.S."/>
            <person name="Albrecht U."/>
            <person name="Echele G."/>
            <person name="Lee C.C."/>
        </authorList>
    </citation>
    <scope>NUCLEOTIDE SEQUENCE [LARGE SCALE GENOMIC DNA]</scope>
    <source>
        <strain evidence="10">type strain: KCTC 22618</strain>
    </source>
</reference>
<evidence type="ECO:0000256" key="6">
    <source>
        <dbReference type="ARBA" id="ARBA00022989"/>
    </source>
</evidence>
<dbReference type="InterPro" id="IPR002781">
    <property type="entry name" value="TM_pro_TauE-like"/>
</dbReference>
<evidence type="ECO:0000256" key="4">
    <source>
        <dbReference type="ARBA" id="ARBA00022475"/>
    </source>
</evidence>
<feature type="transmembrane region" description="Helical" evidence="8">
    <location>
        <begin position="193"/>
        <end position="209"/>
    </location>
</feature>
<proteinExistence type="inferred from homology"/>
<keyword evidence="6 8" id="KW-1133">Transmembrane helix</keyword>
<keyword evidence="4 8" id="KW-1003">Cell membrane</keyword>
<organism evidence="9 10">
    <name type="scientific">Tenacibaculum jejuense</name>
    <dbReference type="NCBI Taxonomy" id="584609"/>
    <lineage>
        <taxon>Bacteria</taxon>
        <taxon>Pseudomonadati</taxon>
        <taxon>Bacteroidota</taxon>
        <taxon>Flavobacteriia</taxon>
        <taxon>Flavobacteriales</taxon>
        <taxon>Flavobacteriaceae</taxon>
        <taxon>Tenacibaculum</taxon>
    </lineage>
</organism>
<feature type="transmembrane region" description="Helical" evidence="8">
    <location>
        <begin position="221"/>
        <end position="239"/>
    </location>
</feature>
<keyword evidence="3" id="KW-0813">Transport</keyword>
<keyword evidence="10" id="KW-1185">Reference proteome</keyword>
<evidence type="ECO:0000256" key="1">
    <source>
        <dbReference type="ARBA" id="ARBA00004651"/>
    </source>
</evidence>
<dbReference type="KEGG" id="tje:TJEJU_0231"/>
<dbReference type="GO" id="GO:0005886">
    <property type="term" value="C:plasma membrane"/>
    <property type="evidence" value="ECO:0007669"/>
    <property type="project" value="UniProtKB-SubCell"/>
</dbReference>
<feature type="transmembrane region" description="Helical" evidence="8">
    <location>
        <begin position="97"/>
        <end position="117"/>
    </location>
</feature>
<dbReference type="EMBL" id="LT899436">
    <property type="protein sequence ID" value="SNR14034.1"/>
    <property type="molecule type" value="Genomic_DNA"/>
</dbReference>
<dbReference type="PANTHER" id="PTHR30269">
    <property type="entry name" value="TRANSMEMBRANE PROTEIN YFCA"/>
    <property type="match status" value="1"/>
</dbReference>
<feature type="transmembrane region" description="Helical" evidence="8">
    <location>
        <begin position="44"/>
        <end position="60"/>
    </location>
</feature>
<dbReference type="OrthoDB" id="1347108at2"/>
<feature type="transmembrane region" description="Helical" evidence="8">
    <location>
        <begin position="162"/>
        <end position="181"/>
    </location>
</feature>
<dbReference type="AlphaFoldDB" id="A0A238U6B9"/>
<evidence type="ECO:0000256" key="7">
    <source>
        <dbReference type="ARBA" id="ARBA00023136"/>
    </source>
</evidence>
<sequence>MALSVFLILILAIFLGFFIQTVVGFAGALVALPILLIGMSLQDAIAYLALFYLYSSVILVSKEWKNIDRPVILKLVLATIIGVGIGIWVLQFGKPLILKKLLGAFILLYVAYTTFLIKNEGVKNPKLGFVFGLFGGFFSGLFSTGGPLYVMVVKNDVVDMKVFRATMIGVLGLITLTRVPILFVQDILTVNHVYDSLFVIPVFLLATFLGKKLYSKLNEKAMKNMVLSLLFISGIVLLIKS</sequence>